<organism evidence="1 2">
    <name type="scientific">Favolaschia claudopus</name>
    <dbReference type="NCBI Taxonomy" id="2862362"/>
    <lineage>
        <taxon>Eukaryota</taxon>
        <taxon>Fungi</taxon>
        <taxon>Dikarya</taxon>
        <taxon>Basidiomycota</taxon>
        <taxon>Agaricomycotina</taxon>
        <taxon>Agaricomycetes</taxon>
        <taxon>Agaricomycetidae</taxon>
        <taxon>Agaricales</taxon>
        <taxon>Marasmiineae</taxon>
        <taxon>Mycenaceae</taxon>
        <taxon>Favolaschia</taxon>
    </lineage>
</organism>
<evidence type="ECO:0000313" key="1">
    <source>
        <dbReference type="EMBL" id="KAK7048102.1"/>
    </source>
</evidence>
<gene>
    <name evidence="1" type="ORF">R3P38DRAFT_2764145</name>
</gene>
<keyword evidence="2" id="KW-1185">Reference proteome</keyword>
<protein>
    <submittedName>
        <fullName evidence="1">Uncharacterized protein</fullName>
    </submittedName>
</protein>
<dbReference type="AlphaFoldDB" id="A0AAW0D635"/>
<comment type="caution">
    <text evidence="1">The sequence shown here is derived from an EMBL/GenBank/DDBJ whole genome shotgun (WGS) entry which is preliminary data.</text>
</comment>
<sequence>MAHHWCGSTGKRKGCIFRMRYSAKSEGRANSCLAFPKTSYNKLNHYYLCGISSTMLGAFKLVDLANYTVHAEMQDMSVILVIFMIALNGRFLFFLECCFEGLTAGGSRGQQPAYGCVDPSCLTPAERFFLIDCLYPNSIPVAGSGLLGTPEAALLSLAAAASASYQRGFPFVLSLSVKWGGDRRRLYFEIRIYVKEVFVYRVLMQGVKEMPTALSISTSSASFSLSELTEITGRSMFPRTYRRRRDDFPSEAINHHRITGHLRKSSHFRDLTSSDGPWYLLFIKKLDPEQIEDCLRKSAERSVLLHSSFSSTQRHNNTSWLQLNSSGEQELSIIYTSTTNYWDLPPLCSLRPEPKPLWGSDRHLKLEFHP</sequence>
<evidence type="ECO:0000313" key="2">
    <source>
        <dbReference type="Proteomes" id="UP001362999"/>
    </source>
</evidence>
<reference evidence="1 2" key="1">
    <citation type="journal article" date="2024" name="J Genomics">
        <title>Draft genome sequencing and assembly of Favolaschia claudopus CIRM-BRFM 2984 isolated from oak limbs.</title>
        <authorList>
            <person name="Navarro D."/>
            <person name="Drula E."/>
            <person name="Chaduli D."/>
            <person name="Cazenave R."/>
            <person name="Ahrendt S."/>
            <person name="Wang J."/>
            <person name="Lipzen A."/>
            <person name="Daum C."/>
            <person name="Barry K."/>
            <person name="Grigoriev I.V."/>
            <person name="Favel A."/>
            <person name="Rosso M.N."/>
            <person name="Martin F."/>
        </authorList>
    </citation>
    <scope>NUCLEOTIDE SEQUENCE [LARGE SCALE GENOMIC DNA]</scope>
    <source>
        <strain evidence="1 2">CIRM-BRFM 2984</strain>
    </source>
</reference>
<proteinExistence type="predicted"/>
<dbReference type="EMBL" id="JAWWNJ010000009">
    <property type="protein sequence ID" value="KAK7048102.1"/>
    <property type="molecule type" value="Genomic_DNA"/>
</dbReference>
<dbReference type="Proteomes" id="UP001362999">
    <property type="component" value="Unassembled WGS sequence"/>
</dbReference>
<accession>A0AAW0D635</accession>
<name>A0AAW0D635_9AGAR</name>